<reference evidence="2" key="2">
    <citation type="submission" date="2020-09" db="EMBL/GenBank/DDBJ databases">
        <authorList>
            <person name="Sun Q."/>
            <person name="Zhou Y."/>
        </authorList>
    </citation>
    <scope>NUCLEOTIDE SEQUENCE</scope>
    <source>
        <strain evidence="2">CGMCC 1.15493</strain>
    </source>
</reference>
<gene>
    <name evidence="2" type="ORF">GCM10011335_37570</name>
</gene>
<accession>A0A916Y697</accession>
<keyword evidence="3" id="KW-1185">Reference proteome</keyword>
<dbReference type="AlphaFoldDB" id="A0A916Y697"/>
<organism evidence="2 3">
    <name type="scientific">Aureimonas glaciei</name>
    <dbReference type="NCBI Taxonomy" id="1776957"/>
    <lineage>
        <taxon>Bacteria</taxon>
        <taxon>Pseudomonadati</taxon>
        <taxon>Pseudomonadota</taxon>
        <taxon>Alphaproteobacteria</taxon>
        <taxon>Hyphomicrobiales</taxon>
        <taxon>Aurantimonadaceae</taxon>
        <taxon>Aureimonas</taxon>
    </lineage>
</organism>
<comment type="caution">
    <text evidence="2">The sequence shown here is derived from an EMBL/GenBank/DDBJ whole genome shotgun (WGS) entry which is preliminary data.</text>
</comment>
<evidence type="ECO:0000313" key="2">
    <source>
        <dbReference type="EMBL" id="GGD31007.1"/>
    </source>
</evidence>
<reference evidence="2" key="1">
    <citation type="journal article" date="2014" name="Int. J. Syst. Evol. Microbiol.">
        <title>Complete genome sequence of Corynebacterium casei LMG S-19264T (=DSM 44701T), isolated from a smear-ripened cheese.</title>
        <authorList>
            <consortium name="US DOE Joint Genome Institute (JGI-PGF)"/>
            <person name="Walter F."/>
            <person name="Albersmeier A."/>
            <person name="Kalinowski J."/>
            <person name="Ruckert C."/>
        </authorList>
    </citation>
    <scope>NUCLEOTIDE SEQUENCE</scope>
    <source>
        <strain evidence="2">CGMCC 1.15493</strain>
    </source>
</reference>
<name>A0A916Y697_9HYPH</name>
<dbReference type="Proteomes" id="UP000613160">
    <property type="component" value="Unassembled WGS sequence"/>
</dbReference>
<protein>
    <submittedName>
        <fullName evidence="2">Uncharacterized protein</fullName>
    </submittedName>
</protein>
<dbReference type="EMBL" id="BMJJ01000009">
    <property type="protein sequence ID" value="GGD31007.1"/>
    <property type="molecule type" value="Genomic_DNA"/>
</dbReference>
<feature type="coiled-coil region" evidence="1">
    <location>
        <begin position="60"/>
        <end position="97"/>
    </location>
</feature>
<evidence type="ECO:0000256" key="1">
    <source>
        <dbReference type="SAM" id="Coils"/>
    </source>
</evidence>
<keyword evidence="1" id="KW-0175">Coiled coil</keyword>
<sequence length="118" mass="13432">MSDASTVSGASELMRDLWPQAIGSVSERIRAAHVSLRWSYSRTRDLWYGAARRIDGSETVRLLEERMKREAKTNKNLEEMANEHWELTKRLDRMEAMLSALVSHVAGEAAVGQQSRSR</sequence>
<evidence type="ECO:0000313" key="3">
    <source>
        <dbReference type="Proteomes" id="UP000613160"/>
    </source>
</evidence>
<proteinExistence type="predicted"/>